<protein>
    <submittedName>
        <fullName evidence="1">Uncharacterized protein</fullName>
    </submittedName>
</protein>
<organism evidence="1 2">
    <name type="scientific">Sarcophilus harrisii</name>
    <name type="common">Tasmanian devil</name>
    <name type="synonym">Sarcophilus laniarius</name>
    <dbReference type="NCBI Taxonomy" id="9305"/>
    <lineage>
        <taxon>Eukaryota</taxon>
        <taxon>Metazoa</taxon>
        <taxon>Chordata</taxon>
        <taxon>Craniata</taxon>
        <taxon>Vertebrata</taxon>
        <taxon>Euteleostomi</taxon>
        <taxon>Mammalia</taxon>
        <taxon>Metatheria</taxon>
        <taxon>Dasyuromorphia</taxon>
        <taxon>Dasyuridae</taxon>
        <taxon>Sarcophilus</taxon>
    </lineage>
</organism>
<name>A0A7N4UWX7_SARHA</name>
<evidence type="ECO:0000313" key="2">
    <source>
        <dbReference type="Proteomes" id="UP000007648"/>
    </source>
</evidence>
<keyword evidence="2" id="KW-1185">Reference proteome</keyword>
<evidence type="ECO:0000313" key="1">
    <source>
        <dbReference type="Ensembl" id="ENSSHAP00000022498.1"/>
    </source>
</evidence>
<reference evidence="1 2" key="1">
    <citation type="journal article" date="2011" name="Proc. Natl. Acad. Sci. U.S.A.">
        <title>Genetic diversity and population structure of the endangered marsupial Sarcophilus harrisii (Tasmanian devil).</title>
        <authorList>
            <person name="Miller W."/>
            <person name="Hayes V.M."/>
            <person name="Ratan A."/>
            <person name="Petersen D.C."/>
            <person name="Wittekindt N.E."/>
            <person name="Miller J."/>
            <person name="Walenz B."/>
            <person name="Knight J."/>
            <person name="Qi J."/>
            <person name="Zhao F."/>
            <person name="Wang Q."/>
            <person name="Bedoya-Reina O.C."/>
            <person name="Katiyar N."/>
            <person name="Tomsho L.P."/>
            <person name="Kasson L.M."/>
            <person name="Hardie R.A."/>
            <person name="Woodbridge P."/>
            <person name="Tindall E.A."/>
            <person name="Bertelsen M.F."/>
            <person name="Dixon D."/>
            <person name="Pyecroft S."/>
            <person name="Helgen K.M."/>
            <person name="Lesk A.M."/>
            <person name="Pringle T.H."/>
            <person name="Patterson N."/>
            <person name="Zhang Y."/>
            <person name="Kreiss A."/>
            <person name="Woods G.M."/>
            <person name="Jones M.E."/>
            <person name="Schuster S.C."/>
        </authorList>
    </citation>
    <scope>NUCLEOTIDE SEQUENCE [LARGE SCALE GENOMIC DNA]</scope>
</reference>
<accession>A0A7N4UWX7</accession>
<sequence>MKVDVFHRHLLVALSSGGLQCIPSRHLPLSIINALTYRAAIHTELQILALFISHSQVFGHADSQSQVAPQLPHVHRGSDVPGVHLHMMAAHLLHNVQAFDLTIPTTGGAINESCWQVICHGLVYFLIGTLMVRFENDSYLQKIRKELFLLFFKSKKNWTTTFCSLPKDSPSF</sequence>
<dbReference type="AlphaFoldDB" id="A0A7N4UWX7"/>
<dbReference type="GeneTree" id="ENSGT00410000028909"/>
<dbReference type="InParanoid" id="A0A7N4UWX7"/>
<dbReference type="Ensembl" id="ENSSHAT00000038686.1">
    <property type="protein sequence ID" value="ENSSHAP00000022498.1"/>
    <property type="gene ID" value="ENSSHAG00000030491.1"/>
</dbReference>
<reference evidence="1" key="3">
    <citation type="submission" date="2025-09" db="UniProtKB">
        <authorList>
            <consortium name="Ensembl"/>
        </authorList>
    </citation>
    <scope>IDENTIFICATION</scope>
</reference>
<dbReference type="Proteomes" id="UP000007648">
    <property type="component" value="Unassembled WGS sequence"/>
</dbReference>
<reference evidence="1" key="2">
    <citation type="submission" date="2025-08" db="UniProtKB">
        <authorList>
            <consortium name="Ensembl"/>
        </authorList>
    </citation>
    <scope>IDENTIFICATION</scope>
</reference>
<proteinExistence type="predicted"/>